<evidence type="ECO:0000313" key="1">
    <source>
        <dbReference type="EMBL" id="KAK7575847.1"/>
    </source>
</evidence>
<reference evidence="1 2" key="1">
    <citation type="submission" date="2024-03" db="EMBL/GenBank/DDBJ databases">
        <title>Adaptation during the transition from Ophiocordyceps entomopathogen to insect associate is accompanied by gene loss and intensified selection.</title>
        <authorList>
            <person name="Ward C.M."/>
            <person name="Onetto C.A."/>
            <person name="Borneman A.R."/>
        </authorList>
    </citation>
    <scope>NUCLEOTIDE SEQUENCE [LARGE SCALE GENOMIC DNA]</scope>
    <source>
        <strain evidence="1">AWRI1</strain>
        <tissue evidence="1">Single Adult Female</tissue>
    </source>
</reference>
<comment type="caution">
    <text evidence="1">The sequence shown here is derived from an EMBL/GenBank/DDBJ whole genome shotgun (WGS) entry which is preliminary data.</text>
</comment>
<evidence type="ECO:0000313" key="2">
    <source>
        <dbReference type="Proteomes" id="UP001367676"/>
    </source>
</evidence>
<dbReference type="EMBL" id="JBBCAQ010000036">
    <property type="protein sequence ID" value="KAK7575847.1"/>
    <property type="molecule type" value="Genomic_DNA"/>
</dbReference>
<keyword evidence="2" id="KW-1185">Reference proteome</keyword>
<protein>
    <submittedName>
        <fullName evidence="1">Uncharacterized protein</fullName>
    </submittedName>
</protein>
<sequence length="73" mass="8700">MIDFNSTEFRRIYTPRFKGGIPWDVYFRGYNLHPSLHLPAPHTYTAQSSPQQQAPSFLWLRCQLEENPAQRYK</sequence>
<proteinExistence type="predicted"/>
<dbReference type="Proteomes" id="UP001367676">
    <property type="component" value="Unassembled WGS sequence"/>
</dbReference>
<name>A0AAN9TJW3_9HEMI</name>
<dbReference type="AlphaFoldDB" id="A0AAN9TJW3"/>
<accession>A0AAN9TJW3</accession>
<gene>
    <name evidence="1" type="ORF">V9T40_012133</name>
</gene>
<organism evidence="1 2">
    <name type="scientific">Parthenolecanium corni</name>
    <dbReference type="NCBI Taxonomy" id="536013"/>
    <lineage>
        <taxon>Eukaryota</taxon>
        <taxon>Metazoa</taxon>
        <taxon>Ecdysozoa</taxon>
        <taxon>Arthropoda</taxon>
        <taxon>Hexapoda</taxon>
        <taxon>Insecta</taxon>
        <taxon>Pterygota</taxon>
        <taxon>Neoptera</taxon>
        <taxon>Paraneoptera</taxon>
        <taxon>Hemiptera</taxon>
        <taxon>Sternorrhyncha</taxon>
        <taxon>Coccoidea</taxon>
        <taxon>Coccidae</taxon>
        <taxon>Parthenolecanium</taxon>
    </lineage>
</organism>